<dbReference type="Proteomes" id="UP000649617">
    <property type="component" value="Unassembled WGS sequence"/>
</dbReference>
<reference evidence="2" key="1">
    <citation type="submission" date="2021-02" db="EMBL/GenBank/DDBJ databases">
        <authorList>
            <person name="Dougan E. K."/>
            <person name="Rhodes N."/>
            <person name="Thang M."/>
            <person name="Chan C."/>
        </authorList>
    </citation>
    <scope>NUCLEOTIDE SEQUENCE</scope>
</reference>
<name>A0A812R8G4_SYMPI</name>
<evidence type="ECO:0000313" key="2">
    <source>
        <dbReference type="EMBL" id="CAE7425151.1"/>
    </source>
</evidence>
<feature type="non-terminal residue" evidence="2">
    <location>
        <position position="1378"/>
    </location>
</feature>
<dbReference type="EMBL" id="CAJNIZ010019376">
    <property type="protein sequence ID" value="CAE7425151.1"/>
    <property type="molecule type" value="Genomic_DNA"/>
</dbReference>
<feature type="region of interest" description="Disordered" evidence="1">
    <location>
        <begin position="1"/>
        <end position="56"/>
    </location>
</feature>
<organism evidence="2 3">
    <name type="scientific">Symbiodinium pilosum</name>
    <name type="common">Dinoflagellate</name>
    <dbReference type="NCBI Taxonomy" id="2952"/>
    <lineage>
        <taxon>Eukaryota</taxon>
        <taxon>Sar</taxon>
        <taxon>Alveolata</taxon>
        <taxon>Dinophyceae</taxon>
        <taxon>Suessiales</taxon>
        <taxon>Symbiodiniaceae</taxon>
        <taxon>Symbiodinium</taxon>
    </lineage>
</organism>
<evidence type="ECO:0000256" key="1">
    <source>
        <dbReference type="SAM" id="MobiDB-lite"/>
    </source>
</evidence>
<proteinExistence type="predicted"/>
<comment type="caution">
    <text evidence="2">The sequence shown here is derived from an EMBL/GenBank/DDBJ whole genome shotgun (WGS) entry which is preliminary data.</text>
</comment>
<keyword evidence="3" id="KW-1185">Reference proteome</keyword>
<protein>
    <submittedName>
        <fullName evidence="2">Uncharacterized protein</fullName>
    </submittedName>
</protein>
<accession>A0A812R8G4</accession>
<sequence length="1378" mass="144185">MASHFYLDDFPQSSEPLSDQPMPHTHVNPAEVFEQDEGYLGRPFPPGPPREIGGGVDPAQALCMDGFDAPSAPALGDRLRESGIQAAETAIAGWRAAVRQKRRLPGPRPRGAVAGQLRIPSTPERLAPPPDEAAVDPQIIGRPSKVEPLLERAAAALVGTAWAIEGGLTAASHLIGFPGGGGGGTDRVGSAAALRDAPATPAPDEVIRIDSDSDSAPPGATGGKALPRRAMENVTQAVQNEPSSLSTFTPTTSRVARILLTSGMDFIDPESVKIAFRVRNTDGGGGQVFPGSFEGNCFIKRVQLFSNGQRTDDISEYGRCCWLYSLLKPQEWYNGRAYEGFYPTNLGNPPAILDGNYRDVLIPPTLIGLFQSGKMLPPQLNLVLEIEFAEAADALWPGGTGSASYSIENVRVLASQVTLDSALVESFNKVLLSGRSLVFSYPTTHTQVSSIPAGTSQDSVTVARAYTKLMGAFVTFKDDDDALGEVMNLEYPAINGQLESQMQLGALQYPRYPMASLAEHHHFLEIMAGTYDSKIKNMRLNRLEFEDTQFIAAFPVERVPKHPLSGDQLPNRVSGITAGQLATVLTAYTRRWPRCPPPPDLAPYALAADLAAAKGSLNTSLTTGLAGKANQSALDALQLEVDGKSTPTSVDTKLQAYSTTAAMNSAIASANNATLASVAATYGLKSTQDQLAIDLAAKQSGADVDQKIATALLPYTDTAGLAAAVALRTTPADVDQKVATALLAYAQQTALNAGRSETVTSSIATALLGYASTGDLADYATAADLTAAETFVQSAIDAILAQLAALTTTGGLNLINAQAWPGEITWDLLVGTNTIRNLHATAPLSLSLQNDNFTCLRELGAGHAAITTVLAPYSTTAQMDAAIAAALAAYSNTGEVNGLITAALAAYSTTAQMDAAIATAVAGIDLSPYYTSAQTDAAIAAALVPVALSNAPAWSANPPTWELKGSNVLRNLHFAGPLLASLQNNTDTLQLECDAYSKAETFTQAEVNSVVAGAIDALNVTQYRTEAQVSMAISDALAPYYTAAEVDAEIAANGFDGSQYYTRTQSDSRYFLQNASPGNVSLVRDNVTPPQVRGLVPRSPLGSSVLFSGTVLELTCDAYTKSEADGRYAQSGNLGSLDSRYFPVNGNNGGSGIFPMVITTLTPCMIRAILPRAPLSGALILGNAGTLELNCDCYSTSESGTAGEHGVPADISCTSLAASSFVNTLNFTTTGNTTGVDALFTQDVQMLLLRPVRLVSTLVDNDGVTMLAQFSGLEAHMQVSTRCDRQLTIDNVSGPAEGLFTNEISARTGDNLLTINGGVNGVTVLGPGLAVAGTMRATTQVTTPSVAAEAGFPHLTLASGTAGTRIIDGASNALLVVK</sequence>
<evidence type="ECO:0000313" key="3">
    <source>
        <dbReference type="Proteomes" id="UP000649617"/>
    </source>
</evidence>
<gene>
    <name evidence="2" type="ORF">SPIL2461_LOCUS10426</name>
</gene>
<dbReference type="OrthoDB" id="447222at2759"/>